<dbReference type="InParanoid" id="A0A316YT44"/>
<gene>
    <name evidence="3" type="ORF">FA10DRAFT_267334</name>
</gene>
<organism evidence="3 4">
    <name type="scientific">Acaromyces ingoldii</name>
    <dbReference type="NCBI Taxonomy" id="215250"/>
    <lineage>
        <taxon>Eukaryota</taxon>
        <taxon>Fungi</taxon>
        <taxon>Dikarya</taxon>
        <taxon>Basidiomycota</taxon>
        <taxon>Ustilaginomycotina</taxon>
        <taxon>Exobasidiomycetes</taxon>
        <taxon>Exobasidiales</taxon>
        <taxon>Cryptobasidiaceae</taxon>
        <taxon>Acaromyces</taxon>
    </lineage>
</organism>
<feature type="region of interest" description="Disordered" evidence="1">
    <location>
        <begin position="166"/>
        <end position="314"/>
    </location>
</feature>
<dbReference type="AlphaFoldDB" id="A0A316YT44"/>
<name>A0A316YT44_9BASI</name>
<dbReference type="Pfam" id="PF10382">
    <property type="entry name" value="ZGRF1-like_N"/>
    <property type="match status" value="1"/>
</dbReference>
<feature type="region of interest" description="Disordered" evidence="1">
    <location>
        <begin position="112"/>
        <end position="148"/>
    </location>
</feature>
<feature type="compositionally biased region" description="Low complexity" evidence="1">
    <location>
        <begin position="121"/>
        <end position="131"/>
    </location>
</feature>
<dbReference type="Proteomes" id="UP000245768">
    <property type="component" value="Unassembled WGS sequence"/>
</dbReference>
<accession>A0A316YT44</accession>
<dbReference type="GeneID" id="37043782"/>
<protein>
    <recommendedName>
        <fullName evidence="2">5'-3' DNA helicase ZGRF1-like N-terminal domain-containing protein</fullName>
    </recommendedName>
</protein>
<evidence type="ECO:0000259" key="2">
    <source>
        <dbReference type="Pfam" id="PF10382"/>
    </source>
</evidence>
<reference evidence="3 4" key="1">
    <citation type="journal article" date="2018" name="Mol. Biol. Evol.">
        <title>Broad Genomic Sampling Reveals a Smut Pathogenic Ancestry of the Fungal Clade Ustilaginomycotina.</title>
        <authorList>
            <person name="Kijpornyongpan T."/>
            <person name="Mondo S.J."/>
            <person name="Barry K."/>
            <person name="Sandor L."/>
            <person name="Lee J."/>
            <person name="Lipzen A."/>
            <person name="Pangilinan J."/>
            <person name="LaButti K."/>
            <person name="Hainaut M."/>
            <person name="Henrissat B."/>
            <person name="Grigoriev I.V."/>
            <person name="Spatafora J.W."/>
            <person name="Aime M.C."/>
        </authorList>
    </citation>
    <scope>NUCLEOTIDE SEQUENCE [LARGE SCALE GENOMIC DNA]</scope>
    <source>
        <strain evidence="3 4">MCA 4198</strain>
    </source>
</reference>
<dbReference type="RefSeq" id="XP_025378103.1">
    <property type="nucleotide sequence ID" value="XM_025521866.1"/>
</dbReference>
<feature type="domain" description="5'-3' DNA helicase ZGRF1-like N-terminal" evidence="2">
    <location>
        <begin position="19"/>
        <end position="112"/>
    </location>
</feature>
<evidence type="ECO:0000313" key="4">
    <source>
        <dbReference type="Proteomes" id="UP000245768"/>
    </source>
</evidence>
<dbReference type="InterPro" id="IPR018838">
    <property type="entry name" value="ZGRF1-like_N"/>
</dbReference>
<evidence type="ECO:0000313" key="3">
    <source>
        <dbReference type="EMBL" id="PWN90905.1"/>
    </source>
</evidence>
<proteinExistence type="predicted"/>
<sequence>MSSTLEQPSGTKATAWTETYQVLYAKGPRKSPNFFDGVVTFHLHNKLILLRDDIGLLLLESFYSPRYHGGLPTYRSGTVAGSTPSFGEGTKLEVDDFLIEIGERSEVKEKDISVTLAHKGSSSSSMTTSNSAPIPPASKPRTRQKAMSRALLSADDILASTVLGPQKVQAQQSSPAQNHSRVASNQTASTAARSLHQFSNTSSVVPQPRSEPAPLLSAGEGPRPSSPPSSPLKNTSFMSVKAAMNVSSTDHAEEAGRGGRGRLSGLSSSSTAKVGFRVPLKSTAARLNGEPSEEAEHRPTKTRRLGTGMTRTAS</sequence>
<evidence type="ECO:0000256" key="1">
    <source>
        <dbReference type="SAM" id="MobiDB-lite"/>
    </source>
</evidence>
<keyword evidence="4" id="KW-1185">Reference proteome</keyword>
<feature type="compositionally biased region" description="Polar residues" evidence="1">
    <location>
        <begin position="168"/>
        <end position="205"/>
    </location>
</feature>
<dbReference type="EMBL" id="KZ819636">
    <property type="protein sequence ID" value="PWN90905.1"/>
    <property type="molecule type" value="Genomic_DNA"/>
</dbReference>